<dbReference type="InterPro" id="IPR029063">
    <property type="entry name" value="SAM-dependent_MTases_sf"/>
</dbReference>
<name>A0A9D1SIP8_9FIRM</name>
<protein>
    <submittedName>
        <fullName evidence="3">Class I SAM-dependent methyltransferase</fullName>
    </submittedName>
</protein>
<evidence type="ECO:0000256" key="1">
    <source>
        <dbReference type="ARBA" id="ARBA00022679"/>
    </source>
</evidence>
<proteinExistence type="predicted"/>
<accession>A0A9D1SIP8</accession>
<dbReference type="Pfam" id="PF13649">
    <property type="entry name" value="Methyltransf_25"/>
    <property type="match status" value="1"/>
</dbReference>
<feature type="domain" description="Methyltransferase" evidence="2">
    <location>
        <begin position="42"/>
        <end position="135"/>
    </location>
</feature>
<dbReference type="CDD" id="cd02440">
    <property type="entry name" value="AdoMet_MTases"/>
    <property type="match status" value="1"/>
</dbReference>
<evidence type="ECO:0000259" key="2">
    <source>
        <dbReference type="Pfam" id="PF13649"/>
    </source>
</evidence>
<sequence>MGKSYSALGGLFEYLNSDCGYEEWSQYLIKTLQSVGASESGLDIGCGNGYFTRALSRAGKSMVGIDISPQMLGRAVQLAAEEGVRAEFLLGDIAKLKINGRVDFAVSVNDCLNYVAPSKLHAAFAHVGSCLKKGGAFVFDISSEYKIRNVLGNNLFAEDLDDVTYLWFNRQTEDGVVMDITVFTPEGDLFRRSDERHVQYAHRTDDVLHALDESGFDVLRTEGHLGEPLGEKSLRINFVCRRR</sequence>
<dbReference type="Gene3D" id="2.20.25.110">
    <property type="entry name" value="S-adenosyl-L-methionine-dependent methyltransferases"/>
    <property type="match status" value="1"/>
</dbReference>
<evidence type="ECO:0000313" key="4">
    <source>
        <dbReference type="Proteomes" id="UP000824110"/>
    </source>
</evidence>
<dbReference type="EMBL" id="DVNE01000020">
    <property type="protein sequence ID" value="HIU61415.1"/>
    <property type="molecule type" value="Genomic_DNA"/>
</dbReference>
<dbReference type="GO" id="GO:0008168">
    <property type="term" value="F:methyltransferase activity"/>
    <property type="evidence" value="ECO:0007669"/>
    <property type="project" value="UniProtKB-KW"/>
</dbReference>
<dbReference type="InterPro" id="IPR041698">
    <property type="entry name" value="Methyltransf_25"/>
</dbReference>
<dbReference type="Gene3D" id="3.40.50.150">
    <property type="entry name" value="Vaccinia Virus protein VP39"/>
    <property type="match status" value="1"/>
</dbReference>
<evidence type="ECO:0000313" key="3">
    <source>
        <dbReference type="EMBL" id="HIU61415.1"/>
    </source>
</evidence>
<dbReference type="Proteomes" id="UP000824110">
    <property type="component" value="Unassembled WGS sequence"/>
</dbReference>
<keyword evidence="1" id="KW-0808">Transferase</keyword>
<dbReference type="PANTHER" id="PTHR43861">
    <property type="entry name" value="TRANS-ACONITATE 2-METHYLTRANSFERASE-RELATED"/>
    <property type="match status" value="1"/>
</dbReference>
<comment type="caution">
    <text evidence="3">The sequence shown here is derived from an EMBL/GenBank/DDBJ whole genome shotgun (WGS) entry which is preliminary data.</text>
</comment>
<reference evidence="3" key="1">
    <citation type="submission" date="2020-10" db="EMBL/GenBank/DDBJ databases">
        <authorList>
            <person name="Gilroy R."/>
        </authorList>
    </citation>
    <scope>NUCLEOTIDE SEQUENCE</scope>
    <source>
        <strain evidence="3">CHK195-12923</strain>
    </source>
</reference>
<keyword evidence="3" id="KW-0489">Methyltransferase</keyword>
<reference evidence="3" key="2">
    <citation type="journal article" date="2021" name="PeerJ">
        <title>Extensive microbial diversity within the chicken gut microbiome revealed by metagenomics and culture.</title>
        <authorList>
            <person name="Gilroy R."/>
            <person name="Ravi A."/>
            <person name="Getino M."/>
            <person name="Pursley I."/>
            <person name="Horton D.L."/>
            <person name="Alikhan N.F."/>
            <person name="Baker D."/>
            <person name="Gharbi K."/>
            <person name="Hall N."/>
            <person name="Watson M."/>
            <person name="Adriaenssens E.M."/>
            <person name="Foster-Nyarko E."/>
            <person name="Jarju S."/>
            <person name="Secka A."/>
            <person name="Antonio M."/>
            <person name="Oren A."/>
            <person name="Chaudhuri R.R."/>
            <person name="La Ragione R."/>
            <person name="Hildebrand F."/>
            <person name="Pallen M.J."/>
        </authorList>
    </citation>
    <scope>NUCLEOTIDE SEQUENCE</scope>
    <source>
        <strain evidence="3">CHK195-12923</strain>
    </source>
</reference>
<organism evidence="3 4">
    <name type="scientific">Candidatus Coproplasma excrementigallinarum</name>
    <dbReference type="NCBI Taxonomy" id="2840747"/>
    <lineage>
        <taxon>Bacteria</taxon>
        <taxon>Bacillati</taxon>
        <taxon>Bacillota</taxon>
        <taxon>Clostridia</taxon>
        <taxon>Eubacteriales</taxon>
        <taxon>Candidatus Coproplasma</taxon>
    </lineage>
</organism>
<gene>
    <name evidence="3" type="ORF">IAB69_02065</name>
</gene>
<dbReference type="AlphaFoldDB" id="A0A9D1SIP8"/>
<dbReference type="SUPFAM" id="SSF53335">
    <property type="entry name" value="S-adenosyl-L-methionine-dependent methyltransferases"/>
    <property type="match status" value="1"/>
</dbReference>
<dbReference type="GO" id="GO:0032259">
    <property type="term" value="P:methylation"/>
    <property type="evidence" value="ECO:0007669"/>
    <property type="project" value="UniProtKB-KW"/>
</dbReference>